<dbReference type="Proteomes" id="UP000280036">
    <property type="component" value="Unassembled WGS sequence"/>
</dbReference>
<organism evidence="4 5">
    <name type="scientific">Mycoplasmopsis caviae</name>
    <dbReference type="NCBI Taxonomy" id="55603"/>
    <lineage>
        <taxon>Bacteria</taxon>
        <taxon>Bacillati</taxon>
        <taxon>Mycoplasmatota</taxon>
        <taxon>Mycoplasmoidales</taxon>
        <taxon>Metamycoplasmataceae</taxon>
        <taxon>Mycoplasmopsis</taxon>
    </lineage>
</organism>
<gene>
    <name evidence="4" type="ORF">NCTC10126_00068</name>
    <name evidence="3" type="ORF">NPA07_02205</name>
</gene>
<dbReference type="PROSITE" id="PS51462">
    <property type="entry name" value="NUDIX"/>
    <property type="match status" value="1"/>
</dbReference>
<dbReference type="GO" id="GO:0006754">
    <property type="term" value="P:ATP biosynthetic process"/>
    <property type="evidence" value="ECO:0007669"/>
    <property type="project" value="TreeGrafter"/>
</dbReference>
<dbReference type="RefSeq" id="WP_126117883.1">
    <property type="nucleotide sequence ID" value="NZ_CP101806.1"/>
</dbReference>
<evidence type="ECO:0000259" key="2">
    <source>
        <dbReference type="PROSITE" id="PS51462"/>
    </source>
</evidence>
<sequence length="142" mass="16879">MSEKSCGLVIFRKFKKGWKVLILKQTNNVWSFAKGHVEGNENEIETALRETSEEVNLNNFKYFSENRISDHYTLQNGNLKEDVYFLAIQLDDKEPIKQESEVLKVKYYPISRAKNKFVYYSQKKILVFMYSKLKEYLSSQNR</sequence>
<keyword evidence="1" id="KW-0378">Hydrolase</keyword>
<protein>
    <submittedName>
        <fullName evidence="3 4">NUDIX domain</fullName>
    </submittedName>
</protein>
<evidence type="ECO:0000313" key="6">
    <source>
        <dbReference type="Proteomes" id="UP001058569"/>
    </source>
</evidence>
<evidence type="ECO:0000313" key="3">
    <source>
        <dbReference type="EMBL" id="UUD35663.1"/>
    </source>
</evidence>
<evidence type="ECO:0000313" key="4">
    <source>
        <dbReference type="EMBL" id="VDR41591.1"/>
    </source>
</evidence>
<feature type="domain" description="Nudix hydrolase" evidence="2">
    <location>
        <begin position="1"/>
        <end position="130"/>
    </location>
</feature>
<dbReference type="OrthoDB" id="9816289at2"/>
<dbReference type="Proteomes" id="UP001058569">
    <property type="component" value="Chromosome"/>
</dbReference>
<dbReference type="EMBL" id="CP101806">
    <property type="protein sequence ID" value="UUD35663.1"/>
    <property type="molecule type" value="Genomic_DNA"/>
</dbReference>
<dbReference type="GO" id="GO:0006167">
    <property type="term" value="P:AMP biosynthetic process"/>
    <property type="evidence" value="ECO:0007669"/>
    <property type="project" value="TreeGrafter"/>
</dbReference>
<dbReference type="PANTHER" id="PTHR21340:SF0">
    <property type="entry name" value="BIS(5'-NUCLEOSYL)-TETRAPHOSPHATASE [ASYMMETRICAL]"/>
    <property type="match status" value="1"/>
</dbReference>
<name>A0A3P8LAB6_9BACT</name>
<dbReference type="SUPFAM" id="SSF55811">
    <property type="entry name" value="Nudix"/>
    <property type="match status" value="1"/>
</dbReference>
<dbReference type="InterPro" id="IPR015797">
    <property type="entry name" value="NUDIX_hydrolase-like_dom_sf"/>
</dbReference>
<dbReference type="PANTHER" id="PTHR21340">
    <property type="entry name" value="DIADENOSINE 5,5-P1,P4-TETRAPHOSPHATE PYROPHOSPHOHYDROLASE MUTT"/>
    <property type="match status" value="1"/>
</dbReference>
<dbReference type="Pfam" id="PF00293">
    <property type="entry name" value="NUDIX"/>
    <property type="match status" value="1"/>
</dbReference>
<proteinExistence type="predicted"/>
<evidence type="ECO:0000313" key="5">
    <source>
        <dbReference type="Proteomes" id="UP000280036"/>
    </source>
</evidence>
<reference evidence="4 5" key="1">
    <citation type="submission" date="2018-12" db="EMBL/GenBank/DDBJ databases">
        <authorList>
            <consortium name="Pathogen Informatics"/>
        </authorList>
    </citation>
    <scope>NUCLEOTIDE SEQUENCE [LARGE SCALE GENOMIC DNA]</scope>
    <source>
        <strain evidence="4 5">NCTC10126</strain>
    </source>
</reference>
<dbReference type="AlphaFoldDB" id="A0A3P8LAB6"/>
<dbReference type="PROSITE" id="PS00893">
    <property type="entry name" value="NUDIX_BOX"/>
    <property type="match status" value="1"/>
</dbReference>
<keyword evidence="6" id="KW-1185">Reference proteome</keyword>
<accession>A0A3P8LAB6</accession>
<dbReference type="InterPro" id="IPR000086">
    <property type="entry name" value="NUDIX_hydrolase_dom"/>
</dbReference>
<dbReference type="GO" id="GO:0004081">
    <property type="term" value="F:bis(5'-nucleosyl)-tetraphosphatase (asymmetrical) activity"/>
    <property type="evidence" value="ECO:0007669"/>
    <property type="project" value="TreeGrafter"/>
</dbReference>
<dbReference type="Gene3D" id="3.90.79.10">
    <property type="entry name" value="Nucleoside Triphosphate Pyrophosphohydrolase"/>
    <property type="match status" value="1"/>
</dbReference>
<dbReference type="InterPro" id="IPR051325">
    <property type="entry name" value="Nudix_hydrolase_domain"/>
</dbReference>
<reference evidence="3" key="2">
    <citation type="submission" date="2022-07" db="EMBL/GenBank/DDBJ databases">
        <title>Complete genome of Mycoplasma caviae type strain G122.</title>
        <authorList>
            <person name="Spergser J."/>
        </authorList>
    </citation>
    <scope>NUCLEOTIDE SEQUENCE</scope>
    <source>
        <strain evidence="3">G122</strain>
    </source>
</reference>
<evidence type="ECO:0000256" key="1">
    <source>
        <dbReference type="ARBA" id="ARBA00022801"/>
    </source>
</evidence>
<dbReference type="InterPro" id="IPR020084">
    <property type="entry name" value="NUDIX_hydrolase_CS"/>
</dbReference>
<dbReference type="EMBL" id="UZVY01000001">
    <property type="protein sequence ID" value="VDR41591.1"/>
    <property type="molecule type" value="Genomic_DNA"/>
</dbReference>